<dbReference type="CDD" id="cd19071">
    <property type="entry name" value="AKR_AKR1-5-like"/>
    <property type="match status" value="1"/>
</dbReference>
<accession>A0A319ECG1</accession>
<dbReference type="VEuPathDB" id="FungiDB:BO78DRAFT_367285"/>
<organism evidence="11 12">
    <name type="scientific">Aspergillus sclerotiicarbonarius (strain CBS 121057 / IBT 28362)</name>
    <dbReference type="NCBI Taxonomy" id="1448318"/>
    <lineage>
        <taxon>Eukaryota</taxon>
        <taxon>Fungi</taxon>
        <taxon>Dikarya</taxon>
        <taxon>Ascomycota</taxon>
        <taxon>Pezizomycotina</taxon>
        <taxon>Eurotiomycetes</taxon>
        <taxon>Eurotiomycetidae</taxon>
        <taxon>Eurotiales</taxon>
        <taxon>Aspergillaceae</taxon>
        <taxon>Aspergillus</taxon>
        <taxon>Aspergillus subgen. Circumdati</taxon>
    </lineage>
</organism>
<dbReference type="FunFam" id="3.20.20.100:FF:000015">
    <property type="entry name" value="Oxidoreductase, aldo/keto reductase family"/>
    <property type="match status" value="1"/>
</dbReference>
<evidence type="ECO:0000313" key="12">
    <source>
        <dbReference type="Proteomes" id="UP000248423"/>
    </source>
</evidence>
<comment type="function">
    <text evidence="4">Catalyzes the initial reaction in the xylose utilization pathway by reducing D-xylose into xylitol. Xylose is a major component of hemicelluloses such as xylan. Most fungi utilize D-xylose via three enzymatic reactions, xylose reductase (XR), xylitol dehydrogenase (XDH), and xylulokinase, to form xylulose 5-phosphate, which enters pentose phosphate pathway.</text>
</comment>
<sequence>MAALSLQSTRKMVSGYEIPVIGFGVYKTPPSLTTTVTLKALETGYRHIDSAALYHNEAECASAIHLSGLPRDQIFYTSKVPITHMSYEKAKEAIEESLLAAEKGMLGYIDLMLLHAPYGGRDGRLGAWRALVEAQNAGKIRSIGVSNYGIRHLEELEEYIQTSGVGGKISVGQYEIHPWCAREDIVGWLKQRNVVVEAYSPLVQAKRMKEPVLRALAEKYGKSEAQVLVRWSLQKGYVPLPKSVTESRIVENSQVFDFELSEEDMMRLQTVEYSPVCWDPVRDSRL</sequence>
<dbReference type="GO" id="GO:0016491">
    <property type="term" value="F:oxidoreductase activity"/>
    <property type="evidence" value="ECO:0007669"/>
    <property type="project" value="UniProtKB-KW"/>
</dbReference>
<evidence type="ECO:0000256" key="4">
    <source>
        <dbReference type="ARBA" id="ARBA00025065"/>
    </source>
</evidence>
<dbReference type="Gene3D" id="3.20.20.100">
    <property type="entry name" value="NADP-dependent oxidoreductase domain"/>
    <property type="match status" value="1"/>
</dbReference>
<comment type="catalytic activity">
    <reaction evidence="5">
        <text>xylitol + NADP(+) = D-xylose + NADPH + H(+)</text>
        <dbReference type="Rhea" id="RHEA:27445"/>
        <dbReference type="ChEBI" id="CHEBI:15378"/>
        <dbReference type="ChEBI" id="CHEBI:17151"/>
        <dbReference type="ChEBI" id="CHEBI:53455"/>
        <dbReference type="ChEBI" id="CHEBI:57783"/>
        <dbReference type="ChEBI" id="CHEBI:58349"/>
        <dbReference type="EC" id="1.1.1.307"/>
    </reaction>
</comment>
<keyword evidence="12" id="KW-1185">Reference proteome</keyword>
<comment type="similarity">
    <text evidence="1">Belongs to the aldo/keto reductase family.</text>
</comment>
<evidence type="ECO:0000256" key="1">
    <source>
        <dbReference type="ARBA" id="ARBA00007905"/>
    </source>
</evidence>
<dbReference type="AlphaFoldDB" id="A0A319ECG1"/>
<dbReference type="STRING" id="1448318.A0A319ECG1"/>
<evidence type="ECO:0000256" key="5">
    <source>
        <dbReference type="ARBA" id="ARBA00047534"/>
    </source>
</evidence>
<dbReference type="PIRSF" id="PIRSF000097">
    <property type="entry name" value="AKR"/>
    <property type="match status" value="1"/>
</dbReference>
<protein>
    <recommendedName>
        <fullName evidence="2">D-xylose reductase [NAD(P)H]</fullName>
        <ecNumber evidence="2">1.1.1.307</ecNumber>
    </recommendedName>
</protein>
<feature type="site" description="Lowers pKa of active site Tyr" evidence="9">
    <location>
        <position position="79"/>
    </location>
</feature>
<dbReference type="PANTHER" id="PTHR43827">
    <property type="entry name" value="2,5-DIKETO-D-GLUCONIC ACID REDUCTASE"/>
    <property type="match status" value="1"/>
</dbReference>
<dbReference type="InterPro" id="IPR023210">
    <property type="entry name" value="NADP_OxRdtase_dom"/>
</dbReference>
<gene>
    <name evidence="11" type="ORF">BO78DRAFT_367285</name>
</gene>
<name>A0A319ECG1_ASPSB</name>
<feature type="domain" description="NADP-dependent oxidoreductase" evidence="10">
    <location>
        <begin position="37"/>
        <end position="270"/>
    </location>
</feature>
<evidence type="ECO:0000256" key="2">
    <source>
        <dbReference type="ARBA" id="ARBA00012845"/>
    </source>
</evidence>
<dbReference type="SUPFAM" id="SSF51430">
    <property type="entry name" value="NAD(P)-linked oxidoreductase"/>
    <property type="match status" value="1"/>
</dbReference>
<reference evidence="11 12" key="1">
    <citation type="submission" date="2018-02" db="EMBL/GenBank/DDBJ databases">
        <title>The genomes of Aspergillus section Nigri reveals drivers in fungal speciation.</title>
        <authorList>
            <consortium name="DOE Joint Genome Institute"/>
            <person name="Vesth T.C."/>
            <person name="Nybo J."/>
            <person name="Theobald S."/>
            <person name="Brandl J."/>
            <person name="Frisvad J.C."/>
            <person name="Nielsen K.F."/>
            <person name="Lyhne E.K."/>
            <person name="Kogle M.E."/>
            <person name="Kuo A."/>
            <person name="Riley R."/>
            <person name="Clum A."/>
            <person name="Nolan M."/>
            <person name="Lipzen A."/>
            <person name="Salamov A."/>
            <person name="Henrissat B."/>
            <person name="Wiebenga A."/>
            <person name="De vries R.P."/>
            <person name="Grigoriev I.V."/>
            <person name="Mortensen U.H."/>
            <person name="Andersen M.R."/>
            <person name="Baker S.E."/>
        </authorList>
    </citation>
    <scope>NUCLEOTIDE SEQUENCE [LARGE SCALE GENOMIC DNA]</scope>
    <source>
        <strain evidence="11 12">CBS 121057</strain>
    </source>
</reference>
<feature type="binding site" evidence="8">
    <location>
        <position position="115"/>
    </location>
    <ligand>
        <name>substrate</name>
    </ligand>
</feature>
<evidence type="ECO:0000259" key="10">
    <source>
        <dbReference type="Pfam" id="PF00248"/>
    </source>
</evidence>
<dbReference type="PANTHER" id="PTHR43827:SF13">
    <property type="entry name" value="ALDO_KETO REDUCTASE FAMILY PROTEIN"/>
    <property type="match status" value="1"/>
</dbReference>
<dbReference type="InterPro" id="IPR020471">
    <property type="entry name" value="AKR"/>
</dbReference>
<proteinExistence type="inferred from homology"/>
<evidence type="ECO:0000256" key="8">
    <source>
        <dbReference type="PIRSR" id="PIRSR000097-2"/>
    </source>
</evidence>
<dbReference type="InterPro" id="IPR036812">
    <property type="entry name" value="NAD(P)_OxRdtase_dom_sf"/>
</dbReference>
<dbReference type="Proteomes" id="UP000248423">
    <property type="component" value="Unassembled WGS sequence"/>
</dbReference>
<evidence type="ECO:0000256" key="6">
    <source>
        <dbReference type="ARBA" id="ARBA00049485"/>
    </source>
</evidence>
<dbReference type="PRINTS" id="PR00069">
    <property type="entry name" value="ALDKETRDTASE"/>
</dbReference>
<feature type="active site" description="Proton donor" evidence="7">
    <location>
        <position position="54"/>
    </location>
</feature>
<dbReference type="PROSITE" id="PS00063">
    <property type="entry name" value="ALDOKETO_REDUCTASE_3"/>
    <property type="match status" value="1"/>
</dbReference>
<dbReference type="EMBL" id="KZ826343">
    <property type="protein sequence ID" value="PYI07311.1"/>
    <property type="molecule type" value="Genomic_DNA"/>
</dbReference>
<keyword evidence="3" id="KW-0560">Oxidoreductase</keyword>
<dbReference type="Pfam" id="PF00248">
    <property type="entry name" value="Aldo_ket_red"/>
    <property type="match status" value="1"/>
</dbReference>
<evidence type="ECO:0000313" key="11">
    <source>
        <dbReference type="EMBL" id="PYI07311.1"/>
    </source>
</evidence>
<dbReference type="InterPro" id="IPR018170">
    <property type="entry name" value="Aldo/ket_reductase_CS"/>
</dbReference>
<evidence type="ECO:0000256" key="9">
    <source>
        <dbReference type="PIRSR" id="PIRSR000097-3"/>
    </source>
</evidence>
<dbReference type="OrthoDB" id="416253at2759"/>
<evidence type="ECO:0000256" key="7">
    <source>
        <dbReference type="PIRSR" id="PIRSR000097-1"/>
    </source>
</evidence>
<comment type="catalytic activity">
    <reaction evidence="6">
        <text>xylitol + NAD(+) = D-xylose + NADH + H(+)</text>
        <dbReference type="Rhea" id="RHEA:27441"/>
        <dbReference type="ChEBI" id="CHEBI:15378"/>
        <dbReference type="ChEBI" id="CHEBI:17151"/>
        <dbReference type="ChEBI" id="CHEBI:53455"/>
        <dbReference type="ChEBI" id="CHEBI:57540"/>
        <dbReference type="ChEBI" id="CHEBI:57945"/>
        <dbReference type="EC" id="1.1.1.307"/>
    </reaction>
</comment>
<evidence type="ECO:0000256" key="3">
    <source>
        <dbReference type="ARBA" id="ARBA00023002"/>
    </source>
</evidence>
<dbReference type="PROSITE" id="PS00062">
    <property type="entry name" value="ALDOKETO_REDUCTASE_2"/>
    <property type="match status" value="1"/>
</dbReference>
<dbReference type="EC" id="1.1.1.307" evidence="2"/>